<evidence type="ECO:0000256" key="4">
    <source>
        <dbReference type="ARBA" id="ARBA00022729"/>
    </source>
</evidence>
<dbReference type="Gene3D" id="3.10.50.40">
    <property type="match status" value="1"/>
</dbReference>
<dbReference type="PANTHER" id="PTHR45779">
    <property type="entry name" value="PEPTIDYLPROLYL ISOMERASE"/>
    <property type="match status" value="1"/>
</dbReference>
<dbReference type="FunFam" id="3.10.50.40:FF:000045">
    <property type="entry name" value="Peptidyl-prolyl cis-trans isomerase"/>
    <property type="match status" value="1"/>
</dbReference>
<evidence type="ECO:0000259" key="8">
    <source>
        <dbReference type="PROSITE" id="PS50059"/>
    </source>
</evidence>
<dbReference type="EMBL" id="BLLK01000045">
    <property type="protein sequence ID" value="GFH51800.1"/>
    <property type="molecule type" value="Genomic_DNA"/>
</dbReference>
<keyword evidence="10" id="KW-1185">Reference proteome</keyword>
<dbReference type="GO" id="GO:0003755">
    <property type="term" value="F:peptidyl-prolyl cis-trans isomerase activity"/>
    <property type="evidence" value="ECO:0007669"/>
    <property type="project" value="UniProtKB-KW"/>
</dbReference>
<feature type="domain" description="PPIase FKBP-type" evidence="8">
    <location>
        <begin position="87"/>
        <end position="173"/>
    </location>
</feature>
<dbReference type="PROSITE" id="PS50059">
    <property type="entry name" value="FKBP_PPIASE"/>
    <property type="match status" value="1"/>
</dbReference>
<comment type="catalytic activity">
    <reaction evidence="1 7">
        <text>[protein]-peptidylproline (omega=180) = [protein]-peptidylproline (omega=0)</text>
        <dbReference type="Rhea" id="RHEA:16237"/>
        <dbReference type="Rhea" id="RHEA-COMP:10747"/>
        <dbReference type="Rhea" id="RHEA-COMP:10748"/>
        <dbReference type="ChEBI" id="CHEBI:83833"/>
        <dbReference type="ChEBI" id="CHEBI:83834"/>
        <dbReference type="EC" id="5.2.1.8"/>
    </reaction>
</comment>
<dbReference type="EC" id="5.2.1.8" evidence="3 7"/>
<keyword evidence="4" id="KW-0732">Signal</keyword>
<protein>
    <recommendedName>
        <fullName evidence="3 7">peptidylprolyl isomerase</fullName>
        <ecNumber evidence="3 7">5.2.1.8</ecNumber>
    </recommendedName>
</protein>
<evidence type="ECO:0000256" key="1">
    <source>
        <dbReference type="ARBA" id="ARBA00000971"/>
    </source>
</evidence>
<dbReference type="AlphaFoldDB" id="A0AAD3H649"/>
<evidence type="ECO:0000313" key="9">
    <source>
        <dbReference type="EMBL" id="GFH51800.1"/>
    </source>
</evidence>
<dbReference type="PANTHER" id="PTHR45779:SF6">
    <property type="entry name" value="PEPTIDYL-PROLYL CIS-TRANS ISOMERASE FKBP15-1"/>
    <property type="match status" value="1"/>
</dbReference>
<dbReference type="GO" id="GO:0006457">
    <property type="term" value="P:protein folding"/>
    <property type="evidence" value="ECO:0007669"/>
    <property type="project" value="InterPro"/>
</dbReference>
<reference evidence="9 10" key="1">
    <citation type="journal article" date="2021" name="Sci. Rep.">
        <title>The genome of the diatom Chaetoceros tenuissimus carries an ancient integrated fragment of an extant virus.</title>
        <authorList>
            <person name="Hongo Y."/>
            <person name="Kimura K."/>
            <person name="Takaki Y."/>
            <person name="Yoshida Y."/>
            <person name="Baba S."/>
            <person name="Kobayashi G."/>
            <person name="Nagasaki K."/>
            <person name="Hano T."/>
            <person name="Tomaru Y."/>
        </authorList>
    </citation>
    <scope>NUCLEOTIDE SEQUENCE [LARGE SCALE GENOMIC DNA]</scope>
    <source>
        <strain evidence="9 10">NIES-3715</strain>
    </source>
</reference>
<dbReference type="GO" id="GO:0005783">
    <property type="term" value="C:endoplasmic reticulum"/>
    <property type="evidence" value="ECO:0007669"/>
    <property type="project" value="TreeGrafter"/>
</dbReference>
<accession>A0AAD3H649</accession>
<evidence type="ECO:0000256" key="2">
    <source>
        <dbReference type="ARBA" id="ARBA00006577"/>
    </source>
</evidence>
<evidence type="ECO:0000256" key="7">
    <source>
        <dbReference type="PROSITE-ProRule" id="PRU00277"/>
    </source>
</evidence>
<evidence type="ECO:0000313" key="10">
    <source>
        <dbReference type="Proteomes" id="UP001054902"/>
    </source>
</evidence>
<comment type="similarity">
    <text evidence="2">Belongs to the FKBP-type PPIase family.</text>
</comment>
<dbReference type="Proteomes" id="UP001054902">
    <property type="component" value="Unassembled WGS sequence"/>
</dbReference>
<gene>
    <name evidence="9" type="ORF">CTEN210_08276</name>
</gene>
<comment type="caution">
    <text evidence="9">The sequence shown here is derived from an EMBL/GenBank/DDBJ whole genome shotgun (WGS) entry which is preliminary data.</text>
</comment>
<evidence type="ECO:0000256" key="6">
    <source>
        <dbReference type="ARBA" id="ARBA00023235"/>
    </source>
</evidence>
<dbReference type="InterPro" id="IPR044609">
    <property type="entry name" value="FKBP2/11"/>
</dbReference>
<dbReference type="InterPro" id="IPR001179">
    <property type="entry name" value="PPIase_FKBP_dom"/>
</dbReference>
<dbReference type="Pfam" id="PF00254">
    <property type="entry name" value="FKBP_C"/>
    <property type="match status" value="1"/>
</dbReference>
<evidence type="ECO:0000256" key="5">
    <source>
        <dbReference type="ARBA" id="ARBA00023110"/>
    </source>
</evidence>
<keyword evidence="5 7" id="KW-0697">Rotamase</keyword>
<name>A0AAD3H649_9STRA</name>
<dbReference type="SUPFAM" id="SSF54534">
    <property type="entry name" value="FKBP-like"/>
    <property type="match status" value="1"/>
</dbReference>
<proteinExistence type="inferred from homology"/>
<sequence length="252" mass="28122">MVSTRSPYFGYDYQFPYLLRTMLTTKLIQVFVTVLSCLFTIANAGSNKESKLWLETNAQKDGVVTLPSGLQYKILNKGKGKYHPTIDSPTSCHYHGTLTDGTKFDSSYDRGEPATFRPNQVIKGWTEAMQLMVEGDVWELYIPSDLGYGDRGSPPSIKGGDALIFKMEMIEIQGEKVAAITCDISTFKDCSDREKAFIEKAKDKYSTAEAISNEIARIDKVSQNVSATAKDWAHSRMKILHDMQVAMGANEL</sequence>
<organism evidence="9 10">
    <name type="scientific">Chaetoceros tenuissimus</name>
    <dbReference type="NCBI Taxonomy" id="426638"/>
    <lineage>
        <taxon>Eukaryota</taxon>
        <taxon>Sar</taxon>
        <taxon>Stramenopiles</taxon>
        <taxon>Ochrophyta</taxon>
        <taxon>Bacillariophyta</taxon>
        <taxon>Coscinodiscophyceae</taxon>
        <taxon>Chaetocerotophycidae</taxon>
        <taxon>Chaetocerotales</taxon>
        <taxon>Chaetocerotaceae</taxon>
        <taxon>Chaetoceros</taxon>
    </lineage>
</organism>
<dbReference type="InterPro" id="IPR046357">
    <property type="entry name" value="PPIase_dom_sf"/>
</dbReference>
<dbReference type="InterPro" id="IPR000774">
    <property type="entry name" value="PPIase_FKBP_N"/>
</dbReference>
<keyword evidence="6 7" id="KW-0413">Isomerase</keyword>
<dbReference type="Pfam" id="PF01346">
    <property type="entry name" value="FKBP_N"/>
    <property type="match status" value="1"/>
</dbReference>
<evidence type="ECO:0000256" key="3">
    <source>
        <dbReference type="ARBA" id="ARBA00013194"/>
    </source>
</evidence>